<sequence length="152" mass="18008">MESRFSRCNKNITIYDERMLQIDKLDEWRTHVKEKLKEHDKELERRHNEHMNVLNQFKVGDNVLLDKTDPRISISELDANGSNPFTVLNIFPYGTVKVTHSEFDTFKTRKSHTSEWDFTWAWEKRKKPYTAKPHGRVRFHTGIGEAKGIIHG</sequence>
<organism evidence="1 2">
    <name type="scientific">Gossypium barbadense</name>
    <name type="common">Sea Island cotton</name>
    <name type="synonym">Hibiscus barbadensis</name>
    <dbReference type="NCBI Taxonomy" id="3634"/>
    <lineage>
        <taxon>Eukaryota</taxon>
        <taxon>Viridiplantae</taxon>
        <taxon>Streptophyta</taxon>
        <taxon>Embryophyta</taxon>
        <taxon>Tracheophyta</taxon>
        <taxon>Spermatophyta</taxon>
        <taxon>Magnoliopsida</taxon>
        <taxon>eudicotyledons</taxon>
        <taxon>Gunneridae</taxon>
        <taxon>Pentapetalae</taxon>
        <taxon>rosids</taxon>
        <taxon>malvids</taxon>
        <taxon>Malvales</taxon>
        <taxon>Malvaceae</taxon>
        <taxon>Malvoideae</taxon>
        <taxon>Gossypium</taxon>
    </lineage>
</organism>
<gene>
    <name evidence="1" type="ORF">GOBAR_AA11174</name>
</gene>
<proteinExistence type="predicted"/>
<dbReference type="Proteomes" id="UP000239757">
    <property type="component" value="Unassembled WGS sequence"/>
</dbReference>
<dbReference type="AlphaFoldDB" id="A0A2P5Y1I5"/>
<evidence type="ECO:0000313" key="1">
    <source>
        <dbReference type="EMBL" id="PPS09463.1"/>
    </source>
</evidence>
<evidence type="ECO:0000313" key="2">
    <source>
        <dbReference type="Proteomes" id="UP000239757"/>
    </source>
</evidence>
<reference evidence="1 2" key="1">
    <citation type="submission" date="2015-01" db="EMBL/GenBank/DDBJ databases">
        <title>Genome of allotetraploid Gossypium barbadense reveals genomic plasticity and fiber elongation in cotton evolution.</title>
        <authorList>
            <person name="Chen X."/>
            <person name="Liu X."/>
            <person name="Zhao B."/>
            <person name="Zheng H."/>
            <person name="Hu Y."/>
            <person name="Lu G."/>
            <person name="Yang C."/>
            <person name="Chen J."/>
            <person name="Shan C."/>
            <person name="Zhang L."/>
            <person name="Zhou Y."/>
            <person name="Wang L."/>
            <person name="Guo W."/>
            <person name="Bai Y."/>
            <person name="Ruan J."/>
            <person name="Shangguan X."/>
            <person name="Mao Y."/>
            <person name="Jiang J."/>
            <person name="Zhu Y."/>
            <person name="Lei J."/>
            <person name="Kang H."/>
            <person name="Chen S."/>
            <person name="He X."/>
            <person name="Wang R."/>
            <person name="Wang Y."/>
            <person name="Chen J."/>
            <person name="Wang L."/>
            <person name="Yu S."/>
            <person name="Wang B."/>
            <person name="Wei J."/>
            <person name="Song S."/>
            <person name="Lu X."/>
            <person name="Gao Z."/>
            <person name="Gu W."/>
            <person name="Deng X."/>
            <person name="Ma D."/>
            <person name="Wang S."/>
            <person name="Liang W."/>
            <person name="Fang L."/>
            <person name="Cai C."/>
            <person name="Zhu X."/>
            <person name="Zhou B."/>
            <person name="Zhang Y."/>
            <person name="Chen Z."/>
            <person name="Xu S."/>
            <person name="Zhu R."/>
            <person name="Wang S."/>
            <person name="Zhang T."/>
            <person name="Zhao G."/>
        </authorList>
    </citation>
    <scope>NUCLEOTIDE SEQUENCE [LARGE SCALE GENOMIC DNA]</scope>
    <source>
        <strain evidence="2">cv. Xinhai21</strain>
        <tissue evidence="1">Leaf</tissue>
    </source>
</reference>
<dbReference type="OrthoDB" id="1094981at2759"/>
<protein>
    <submittedName>
        <fullName evidence="1">Uncharacterized protein</fullName>
    </submittedName>
</protein>
<dbReference type="EMBL" id="KZ663852">
    <property type="protein sequence ID" value="PPS09463.1"/>
    <property type="molecule type" value="Genomic_DNA"/>
</dbReference>
<accession>A0A2P5Y1I5</accession>
<name>A0A2P5Y1I5_GOSBA</name>